<evidence type="ECO:0000256" key="6">
    <source>
        <dbReference type="ARBA" id="ARBA00022692"/>
    </source>
</evidence>
<dbReference type="PANTHER" id="PTHR32196:SF21">
    <property type="entry name" value="ABC TRANSPORTER PERMEASE PROTEIN YPHD-RELATED"/>
    <property type="match status" value="1"/>
</dbReference>
<evidence type="ECO:0000256" key="7">
    <source>
        <dbReference type="ARBA" id="ARBA00022989"/>
    </source>
</evidence>
<protein>
    <submittedName>
        <fullName evidence="10">ABC transporter permease</fullName>
    </submittedName>
</protein>
<feature type="transmembrane region" description="Helical" evidence="9">
    <location>
        <begin position="46"/>
        <end position="72"/>
    </location>
</feature>
<keyword evidence="8 9" id="KW-0472">Membrane</keyword>
<evidence type="ECO:0000256" key="5">
    <source>
        <dbReference type="ARBA" id="ARBA00022519"/>
    </source>
</evidence>
<feature type="transmembrane region" description="Helical" evidence="9">
    <location>
        <begin position="7"/>
        <end position="26"/>
    </location>
</feature>
<proteinExistence type="inferred from homology"/>
<dbReference type="RefSeq" id="WP_004944804.1">
    <property type="nucleotide sequence ID" value="NZ_PESE01000001.1"/>
</dbReference>
<feature type="transmembrane region" description="Helical" evidence="9">
    <location>
        <begin position="291"/>
        <end position="311"/>
    </location>
</feature>
<evidence type="ECO:0000256" key="8">
    <source>
        <dbReference type="ARBA" id="ARBA00023136"/>
    </source>
</evidence>
<evidence type="ECO:0000313" key="10">
    <source>
        <dbReference type="EMBL" id="PYD40138.1"/>
    </source>
</evidence>
<feature type="transmembrane region" description="Helical" evidence="9">
    <location>
        <begin position="211"/>
        <end position="234"/>
    </location>
</feature>
<dbReference type="AlphaFoldDB" id="A0A318P4X0"/>
<comment type="subcellular location">
    <subcellularLocation>
        <location evidence="1">Cell inner membrane</location>
        <topology evidence="1">Multi-pass membrane protein</topology>
    </subcellularLocation>
</comment>
<keyword evidence="3" id="KW-0813">Transport</keyword>
<feature type="transmembrane region" description="Helical" evidence="9">
    <location>
        <begin position="240"/>
        <end position="259"/>
    </location>
</feature>
<feature type="transmembrane region" description="Helical" evidence="9">
    <location>
        <begin position="266"/>
        <end position="285"/>
    </location>
</feature>
<reference evidence="10 11" key="1">
    <citation type="submission" date="2017-11" db="EMBL/GenBank/DDBJ databases">
        <title>Genome sequence of the oocydin A producing rhizobacterium Serratia plymuthica 4Rx5.</title>
        <authorList>
            <person name="Matilla M.A."/>
            <person name="Udaondo Z."/>
            <person name="Salmond G.P.C."/>
        </authorList>
    </citation>
    <scope>NUCLEOTIDE SEQUENCE [LARGE SCALE GENOMIC DNA]</scope>
    <source>
        <strain evidence="10 11">4Rx5</strain>
    </source>
</reference>
<dbReference type="Proteomes" id="UP000248196">
    <property type="component" value="Unassembled WGS sequence"/>
</dbReference>
<dbReference type="InterPro" id="IPR001851">
    <property type="entry name" value="ABC_transp_permease"/>
</dbReference>
<evidence type="ECO:0000313" key="11">
    <source>
        <dbReference type="Proteomes" id="UP000248196"/>
    </source>
</evidence>
<evidence type="ECO:0000256" key="2">
    <source>
        <dbReference type="ARBA" id="ARBA00007942"/>
    </source>
</evidence>
<evidence type="ECO:0000256" key="1">
    <source>
        <dbReference type="ARBA" id="ARBA00004429"/>
    </source>
</evidence>
<keyword evidence="7 9" id="KW-1133">Transmembrane helix</keyword>
<keyword evidence="5" id="KW-0997">Cell inner membrane</keyword>
<name>A0A318P4X0_SERPL</name>
<feature type="transmembrane region" description="Helical" evidence="9">
    <location>
        <begin position="93"/>
        <end position="115"/>
    </location>
</feature>
<sequence length="328" mass="34889">MTALSKLLIRYGFMLIVIAFFLFFSWGNSVFYSLDNLSNLLQGNAILLMIVALAMTLVVTAGGVDLSVGVALDFGAAFALIALKQYQLSWQMAVVAALAGGALIGALNALLIVYFQVKPFLATLGTFFIGSSIERIYTDGGGSIAYRRMAQQYHDLAVGNLGGVPLPIVIAAVLLLGYFLFFERTIFGKRIHAIGLNPQAARAVGIRNGRYLCWLLIVSGMTCALGGVILSANLRQFTPLAGQAYLLDAIAAVFIGTAFHPQGRPNVLGTLVGVLFLGMVANGLNLMGLNFMVKDALTGVILVVALALSFIQSRLKQTQQAEAGSESI</sequence>
<dbReference type="Pfam" id="PF02653">
    <property type="entry name" value="BPD_transp_2"/>
    <property type="match status" value="1"/>
</dbReference>
<dbReference type="GO" id="GO:0005886">
    <property type="term" value="C:plasma membrane"/>
    <property type="evidence" value="ECO:0007669"/>
    <property type="project" value="UniProtKB-SubCell"/>
</dbReference>
<comment type="caution">
    <text evidence="10">The sequence shown here is derived from an EMBL/GenBank/DDBJ whole genome shotgun (WGS) entry which is preliminary data.</text>
</comment>
<evidence type="ECO:0000256" key="9">
    <source>
        <dbReference type="SAM" id="Phobius"/>
    </source>
</evidence>
<feature type="transmembrane region" description="Helical" evidence="9">
    <location>
        <begin position="164"/>
        <end position="182"/>
    </location>
</feature>
<comment type="similarity">
    <text evidence="2">Belongs to the binding-protein-dependent transport system permease family. AraH/RbsC subfamily.</text>
</comment>
<dbReference type="GO" id="GO:0022857">
    <property type="term" value="F:transmembrane transporter activity"/>
    <property type="evidence" value="ECO:0007669"/>
    <property type="project" value="InterPro"/>
</dbReference>
<dbReference type="OrthoDB" id="5083725at2"/>
<keyword evidence="4" id="KW-1003">Cell membrane</keyword>
<evidence type="ECO:0000256" key="3">
    <source>
        <dbReference type="ARBA" id="ARBA00022448"/>
    </source>
</evidence>
<gene>
    <name evidence="10" type="ORF">CT690_02305</name>
</gene>
<keyword evidence="6 9" id="KW-0812">Transmembrane</keyword>
<accession>A0A318P4X0</accession>
<dbReference type="PANTHER" id="PTHR32196">
    <property type="entry name" value="ABC TRANSPORTER PERMEASE PROTEIN YPHD-RELATED-RELATED"/>
    <property type="match status" value="1"/>
</dbReference>
<dbReference type="EMBL" id="PESE01000001">
    <property type="protein sequence ID" value="PYD40138.1"/>
    <property type="molecule type" value="Genomic_DNA"/>
</dbReference>
<evidence type="ECO:0000256" key="4">
    <source>
        <dbReference type="ARBA" id="ARBA00022475"/>
    </source>
</evidence>
<organism evidence="10 11">
    <name type="scientific">Serratia plymuthica</name>
    <dbReference type="NCBI Taxonomy" id="82996"/>
    <lineage>
        <taxon>Bacteria</taxon>
        <taxon>Pseudomonadati</taxon>
        <taxon>Pseudomonadota</taxon>
        <taxon>Gammaproteobacteria</taxon>
        <taxon>Enterobacterales</taxon>
        <taxon>Yersiniaceae</taxon>
        <taxon>Serratia</taxon>
    </lineage>
</organism>
<dbReference type="CDD" id="cd06579">
    <property type="entry name" value="TM_PBP1_transp_AraH_like"/>
    <property type="match status" value="1"/>
</dbReference>